<sequence>MALMAAALIVYGYQRESTQLVRDTVATARALSSVVDRELAAVESALQVLATSPHLNSGDLAAFHAQAMDALSIRAGDNIVLADTGGRQWVNTFRSFGAPLPHVAMPQLQKVLDSRQPVVSDLFFGPLMRRPALSVSVPVFRDGRVHYNLSMGFFPDRLSAILDQQRLPPGWIGELFDGGGNLVARTHQPERFIGQRAVSSLAEVMRASAAGSLETLTAEGVPVISAFSRSAVSAWTVVISIPRETFTAQLEQSLGWLVAGTVALLGGSLVLAWGLGGRITGAFRGLSGHALHVGCGQAVTIPSFHLREADEVGEALMQASRVLQRARHDAHHDALTGLGNRTLLKEIVDRQLALSRRQGGEMALLYIDLDDFKPVNDRFGHAAGDELLRAVAERLRAGIRGSDLAVRLGGDEFVVAMFTTGAGAAEGVAEKLVESLSRPYTIAGSGIRISVSIGIASCVGGQSTSERLLEQADAAMYRAKGASKRCSALATGQQ</sequence>
<name>A0A1L6FFL4_9RHOO</name>
<dbReference type="SUPFAM" id="SSF55073">
    <property type="entry name" value="Nucleotide cyclase"/>
    <property type="match status" value="1"/>
</dbReference>
<accession>A0A1L6FFL4</accession>
<dbReference type="AlphaFoldDB" id="A0A1L6FFL4"/>
<dbReference type="NCBIfam" id="TIGR00254">
    <property type="entry name" value="GGDEF"/>
    <property type="match status" value="1"/>
</dbReference>
<dbReference type="CDD" id="cd18774">
    <property type="entry name" value="PDC2_HK_sensor"/>
    <property type="match status" value="1"/>
</dbReference>
<dbReference type="PANTHER" id="PTHR46663">
    <property type="entry name" value="DIGUANYLATE CYCLASE DGCT-RELATED"/>
    <property type="match status" value="1"/>
</dbReference>
<dbReference type="STRING" id="96773.Tchl_2888"/>
<organism evidence="3 4">
    <name type="scientific">Thauera chlorobenzoica</name>
    <dbReference type="NCBI Taxonomy" id="96773"/>
    <lineage>
        <taxon>Bacteria</taxon>
        <taxon>Pseudomonadati</taxon>
        <taxon>Pseudomonadota</taxon>
        <taxon>Betaproteobacteria</taxon>
        <taxon>Rhodocyclales</taxon>
        <taxon>Zoogloeaceae</taxon>
        <taxon>Thauera</taxon>
    </lineage>
</organism>
<keyword evidence="1" id="KW-1133">Transmembrane helix</keyword>
<keyword evidence="4" id="KW-1185">Reference proteome</keyword>
<evidence type="ECO:0000313" key="3">
    <source>
        <dbReference type="EMBL" id="APR05711.1"/>
    </source>
</evidence>
<dbReference type="Gene3D" id="3.30.70.270">
    <property type="match status" value="1"/>
</dbReference>
<gene>
    <name evidence="3" type="ORF">Tchl_2888</name>
</gene>
<evidence type="ECO:0000259" key="2">
    <source>
        <dbReference type="PROSITE" id="PS50887"/>
    </source>
</evidence>
<dbReference type="InterPro" id="IPR000160">
    <property type="entry name" value="GGDEF_dom"/>
</dbReference>
<evidence type="ECO:0000256" key="1">
    <source>
        <dbReference type="SAM" id="Phobius"/>
    </source>
</evidence>
<dbReference type="SMART" id="SM00267">
    <property type="entry name" value="GGDEF"/>
    <property type="match status" value="1"/>
</dbReference>
<dbReference type="CDD" id="cd18773">
    <property type="entry name" value="PDC1_HK_sensor"/>
    <property type="match status" value="1"/>
</dbReference>
<evidence type="ECO:0000313" key="4">
    <source>
        <dbReference type="Proteomes" id="UP000185739"/>
    </source>
</evidence>
<dbReference type="CDD" id="cd01949">
    <property type="entry name" value="GGDEF"/>
    <property type="match status" value="1"/>
</dbReference>
<dbReference type="PANTHER" id="PTHR46663:SF2">
    <property type="entry name" value="GGDEF DOMAIN-CONTAINING PROTEIN"/>
    <property type="match status" value="1"/>
</dbReference>
<feature type="transmembrane region" description="Helical" evidence="1">
    <location>
        <begin position="254"/>
        <end position="275"/>
    </location>
</feature>
<dbReference type="InterPro" id="IPR052163">
    <property type="entry name" value="DGC-Regulatory_Protein"/>
</dbReference>
<dbReference type="EMBL" id="CP018839">
    <property type="protein sequence ID" value="APR05711.1"/>
    <property type="molecule type" value="Genomic_DNA"/>
</dbReference>
<proteinExistence type="predicted"/>
<keyword evidence="1" id="KW-0812">Transmembrane</keyword>
<feature type="domain" description="GGDEF" evidence="2">
    <location>
        <begin position="360"/>
        <end position="494"/>
    </location>
</feature>
<dbReference type="InterPro" id="IPR029787">
    <property type="entry name" value="Nucleotide_cyclase"/>
</dbReference>
<dbReference type="KEGG" id="tcl:Tchl_2888"/>
<dbReference type="Proteomes" id="UP000185739">
    <property type="component" value="Chromosome"/>
</dbReference>
<dbReference type="PROSITE" id="PS50887">
    <property type="entry name" value="GGDEF"/>
    <property type="match status" value="1"/>
</dbReference>
<keyword evidence="1" id="KW-0472">Membrane</keyword>
<dbReference type="GO" id="GO:0003824">
    <property type="term" value="F:catalytic activity"/>
    <property type="evidence" value="ECO:0007669"/>
    <property type="project" value="UniProtKB-ARBA"/>
</dbReference>
<dbReference type="InterPro" id="IPR043128">
    <property type="entry name" value="Rev_trsase/Diguanyl_cyclase"/>
</dbReference>
<dbReference type="Pfam" id="PF00990">
    <property type="entry name" value="GGDEF"/>
    <property type="match status" value="1"/>
</dbReference>
<dbReference type="FunFam" id="3.30.70.270:FF:000001">
    <property type="entry name" value="Diguanylate cyclase domain protein"/>
    <property type="match status" value="1"/>
</dbReference>
<reference evidence="3 4" key="1">
    <citation type="submission" date="2016-12" db="EMBL/GenBank/DDBJ databases">
        <title>Complete genome sequence of Thauera chlorobenzoica, a Betaproteobacterium degrading haloaromatics anaerobically to CO2 and halides.</title>
        <authorList>
            <person name="Goris T."/>
            <person name="Mergelsberg M."/>
            <person name="Boll M."/>
        </authorList>
    </citation>
    <scope>NUCLEOTIDE SEQUENCE [LARGE SCALE GENOMIC DNA]</scope>
    <source>
        <strain evidence="3 4">3CB1</strain>
    </source>
</reference>
<dbReference type="RefSeq" id="WP_198158959.1">
    <property type="nucleotide sequence ID" value="NZ_CP018839.1"/>
</dbReference>
<protein>
    <submittedName>
        <fullName evidence="3">Diguanylate cyclase</fullName>
    </submittedName>
</protein>
<dbReference type="Gene3D" id="3.30.450.20">
    <property type="entry name" value="PAS domain"/>
    <property type="match status" value="1"/>
</dbReference>